<feature type="transmembrane region" description="Helical" evidence="6">
    <location>
        <begin position="666"/>
        <end position="690"/>
    </location>
</feature>
<feature type="transmembrane region" description="Helical" evidence="6">
    <location>
        <begin position="752"/>
        <end position="775"/>
    </location>
</feature>
<evidence type="ECO:0000313" key="9">
    <source>
        <dbReference type="EMBL" id="QEM04140.1"/>
    </source>
</evidence>
<reference evidence="10 12" key="2">
    <citation type="submission" date="2021-03" db="EMBL/GenBank/DDBJ databases">
        <title>Mucilaginibacter strains isolated from gold and copper mining confer multi heavy-metal resistance.</title>
        <authorList>
            <person name="Li Y."/>
        </authorList>
    </citation>
    <scope>NUCLEOTIDE SEQUENCE [LARGE SCALE GENOMIC DNA]</scope>
    <source>
        <strain evidence="10 12">P2-4</strain>
    </source>
</reference>
<dbReference type="InterPro" id="IPR050250">
    <property type="entry name" value="Macrolide_Exporter_MacB"/>
</dbReference>
<dbReference type="PANTHER" id="PTHR30572:SF18">
    <property type="entry name" value="ABC-TYPE MACROLIDE FAMILY EXPORT SYSTEM PERMEASE COMPONENT 2"/>
    <property type="match status" value="1"/>
</dbReference>
<feature type="transmembrane region" description="Helical" evidence="6">
    <location>
        <begin position="333"/>
        <end position="360"/>
    </location>
</feature>
<dbReference type="Pfam" id="PF02687">
    <property type="entry name" value="FtsX"/>
    <property type="match status" value="2"/>
</dbReference>
<evidence type="ECO:0000259" key="8">
    <source>
        <dbReference type="Pfam" id="PF12704"/>
    </source>
</evidence>
<evidence type="ECO:0000256" key="4">
    <source>
        <dbReference type="ARBA" id="ARBA00022989"/>
    </source>
</evidence>
<feature type="transmembrane region" description="Helical" evidence="6">
    <location>
        <begin position="21"/>
        <end position="41"/>
    </location>
</feature>
<dbReference type="EMBL" id="CP043451">
    <property type="protein sequence ID" value="QEM04140.1"/>
    <property type="molecule type" value="Genomic_DNA"/>
</dbReference>
<keyword evidence="3 6" id="KW-0812">Transmembrane</keyword>
<evidence type="ECO:0000313" key="12">
    <source>
        <dbReference type="Proteomes" id="UP000663940"/>
    </source>
</evidence>
<keyword evidence="2" id="KW-1003">Cell membrane</keyword>
<keyword evidence="12" id="KW-1185">Reference proteome</keyword>
<evidence type="ECO:0000256" key="3">
    <source>
        <dbReference type="ARBA" id="ARBA00022692"/>
    </source>
</evidence>
<dbReference type="GO" id="GO:0005886">
    <property type="term" value="C:plasma membrane"/>
    <property type="evidence" value="ECO:0007669"/>
    <property type="project" value="UniProtKB-SubCell"/>
</dbReference>
<evidence type="ECO:0000256" key="1">
    <source>
        <dbReference type="ARBA" id="ARBA00004651"/>
    </source>
</evidence>
<gene>
    <name evidence="9" type="ORF">DIU31_011710</name>
    <name evidence="10" type="ORF">J3L21_15885</name>
</gene>
<organism evidence="9 11">
    <name type="scientific">Mucilaginibacter rubeus</name>
    <dbReference type="NCBI Taxonomy" id="2027860"/>
    <lineage>
        <taxon>Bacteria</taxon>
        <taxon>Pseudomonadati</taxon>
        <taxon>Bacteroidota</taxon>
        <taxon>Sphingobacteriia</taxon>
        <taxon>Sphingobacteriales</taxon>
        <taxon>Sphingobacteriaceae</taxon>
        <taxon>Mucilaginibacter</taxon>
    </lineage>
</organism>
<protein>
    <submittedName>
        <fullName evidence="10">ABC transporter permease</fullName>
    </submittedName>
    <submittedName>
        <fullName evidence="9">FtsX-like permease family protein</fullName>
    </submittedName>
</protein>
<dbReference type="AlphaFoldDB" id="A0AAE6JFN4"/>
<proteinExistence type="predicted"/>
<dbReference type="Proteomes" id="UP000663940">
    <property type="component" value="Chromosome"/>
</dbReference>
<evidence type="ECO:0000256" key="6">
    <source>
        <dbReference type="SAM" id="Phobius"/>
    </source>
</evidence>
<reference evidence="9 11" key="1">
    <citation type="submission" date="2019-08" db="EMBL/GenBank/DDBJ databases">
        <title>Comparative genome analysis confer to the adaptation heavy metal polluted environment.</title>
        <authorList>
            <person name="Li Y."/>
        </authorList>
    </citation>
    <scope>NUCLEOTIDE SEQUENCE [LARGE SCALE GENOMIC DNA]</scope>
    <source>
        <strain evidence="9 11">P2</strain>
    </source>
</reference>
<dbReference type="InterPro" id="IPR025857">
    <property type="entry name" value="MacB_PCD"/>
</dbReference>
<sequence>MFKNYLKTAWRNLINTKFYSALNIVGLTIGLSVGMLILIWVQDELSYDRFHTNADNIYQVNASIGVGAGKQVWGNVSGPVAFFALKEVPGVVNAVRLITVQDYSVFRYKDKLLKEDYGKLLFVDDAFFKMFDFKLLKGSADKPFPNDKTVIITKSVANRYFGNEDPIGKTILGDSKEPYTVSGILADFPANSSIKGDIFFSIEVRKKQYTRNRFWKSMDEDWGNYYTTTFLQVTPGASVKAIGDKLTEIHMKNQAGIKPTEGVFQLQSLKDIHLYYPDGTSAGIQVVKIFSFVAVLILIIACINYINLSTARSILRSKEVSVRKIIGAERSHLFVQFIIETAFCFIVALTLTLMLIYAIMPVYNSISGKQMHFDLFNMKVWQVIALTITATLVASSIYPALLLSSFKPINALKGKISGAGNATFRKVLVVCQFAFSIGLIIGTLVINRQLEYIRSTQLGYDKEYVFALPMRAMQDHYEAIKANLLSHTEILSVATGSSSIISSGSSTTDADWDGKLTNESMLIHPFEMDKDYINLFKLKFVSGVGFAGAKSDSAHYILNETAVKLTGIKNPIGKRFKLHDLNGTIIGVVKDFHFASLKQAIEPAIFTYSPSSWQMYIKTTGKEAPVAIKLVEKYWKQYNSDFPYEYSFLDEAYNDMYKSEQHTATLFNIFAGIAIFISCLGLFGLAAYTAQIKVKEIGIRKVLGASVTNITTMLSRDFLVLVLLAIIIASPVAWYAMNKWLMDYAYRAEIHWWLIVIAGGAAIIIAFLTISFQAIKAALTNPVKSLRSE</sequence>
<dbReference type="EMBL" id="CP071880">
    <property type="protein sequence ID" value="QTE53377.1"/>
    <property type="molecule type" value="Genomic_DNA"/>
</dbReference>
<keyword evidence="5 6" id="KW-0472">Membrane</keyword>
<accession>A0AAE6JFN4</accession>
<feature type="domain" description="ABC3 transporter permease C-terminal" evidence="7">
    <location>
        <begin position="292"/>
        <end position="406"/>
    </location>
</feature>
<dbReference type="InterPro" id="IPR003838">
    <property type="entry name" value="ABC3_permease_C"/>
</dbReference>
<dbReference type="GO" id="GO:0022857">
    <property type="term" value="F:transmembrane transporter activity"/>
    <property type="evidence" value="ECO:0007669"/>
    <property type="project" value="TreeGrafter"/>
</dbReference>
<comment type="subcellular location">
    <subcellularLocation>
        <location evidence="1">Cell membrane</location>
        <topology evidence="1">Multi-pass membrane protein</topology>
    </subcellularLocation>
</comment>
<feature type="domain" description="ABC3 transporter permease C-terminal" evidence="7">
    <location>
        <begin position="668"/>
        <end position="781"/>
    </location>
</feature>
<dbReference type="Proteomes" id="UP000250557">
    <property type="component" value="Chromosome"/>
</dbReference>
<dbReference type="Pfam" id="PF12704">
    <property type="entry name" value="MacB_PCD"/>
    <property type="match status" value="1"/>
</dbReference>
<evidence type="ECO:0000313" key="11">
    <source>
        <dbReference type="Proteomes" id="UP000250557"/>
    </source>
</evidence>
<keyword evidence="4 6" id="KW-1133">Transmembrane helix</keyword>
<evidence type="ECO:0000259" key="7">
    <source>
        <dbReference type="Pfam" id="PF02687"/>
    </source>
</evidence>
<evidence type="ECO:0000256" key="2">
    <source>
        <dbReference type="ARBA" id="ARBA00022475"/>
    </source>
</evidence>
<feature type="transmembrane region" description="Helical" evidence="6">
    <location>
        <begin position="289"/>
        <end position="308"/>
    </location>
</feature>
<evidence type="ECO:0000256" key="5">
    <source>
        <dbReference type="ARBA" id="ARBA00023136"/>
    </source>
</evidence>
<evidence type="ECO:0000313" key="10">
    <source>
        <dbReference type="EMBL" id="QTE53377.1"/>
    </source>
</evidence>
<dbReference type="PANTHER" id="PTHR30572">
    <property type="entry name" value="MEMBRANE COMPONENT OF TRANSPORTER-RELATED"/>
    <property type="match status" value="1"/>
</dbReference>
<feature type="transmembrane region" description="Helical" evidence="6">
    <location>
        <begin position="427"/>
        <end position="446"/>
    </location>
</feature>
<feature type="domain" description="MacB-like periplasmic core" evidence="8">
    <location>
        <begin position="20"/>
        <end position="248"/>
    </location>
</feature>
<dbReference type="RefSeq" id="WP_112654900.1">
    <property type="nucleotide sequence ID" value="NZ_CP043451.1"/>
</dbReference>
<feature type="transmembrane region" description="Helical" evidence="6">
    <location>
        <begin position="380"/>
        <end position="406"/>
    </location>
</feature>
<feature type="transmembrane region" description="Helical" evidence="6">
    <location>
        <begin position="718"/>
        <end position="737"/>
    </location>
</feature>
<name>A0AAE6JFN4_9SPHI</name>